<dbReference type="GO" id="GO:0009242">
    <property type="term" value="P:colanic acid biosynthetic process"/>
    <property type="evidence" value="ECO:0007669"/>
    <property type="project" value="TreeGrafter"/>
</dbReference>
<dbReference type="PATRIC" id="fig|394096.3.peg.4927"/>
<comment type="similarity">
    <text evidence="2">Belongs to the bacterial sugar transferase family.</text>
</comment>
<dbReference type="AlphaFoldDB" id="A0A085WG71"/>
<name>A0A085WG71_9BACT</name>
<comment type="caution">
    <text evidence="9">The sequence shown here is derived from an EMBL/GenBank/DDBJ whole genome shotgun (WGS) entry which is preliminary data.</text>
</comment>
<keyword evidence="10" id="KW-1185">Reference proteome</keyword>
<evidence type="ECO:0000256" key="6">
    <source>
        <dbReference type="ARBA" id="ARBA00023136"/>
    </source>
</evidence>
<evidence type="ECO:0000259" key="8">
    <source>
        <dbReference type="Pfam" id="PF02397"/>
    </source>
</evidence>
<sequence>MVAARRSPLVQGERWVTPAGKPVEAKGWDGWRVQVLRVFHHYFSAKKLTFFLVESTAIALACVLGAAGCAFMFAPAGLRPPLQGLLPTLLGLSAAFVFTFQFTMYLLDLYDLRVAAEDRQRGYRFLKAAGVTAAMVGVGTLVVALAYPVQLPPGMLLGGAMGALAGTLAVRVAIHALVGEPSPVLLIGDGVKARSVMKAIEEGGEGTYKVVAMVDPRREGVGPLEEMATRLKAEYVVQAADDMRGANWVQGLLRCRLEGRLVYDAAGFCERVLRRIPVQFLRASDFAFADELTQSPLRRGCKRLFDIFVASLLLVLASPVLVLVAIAIKLDSQGPVFYRQERVGLGGKSYWLWKFRSMRTDAEKNGAVWAKANDDRVTRVGRFIRKTRMDEIPQVFNVLVGEMSFVGPRPERPVFVEQLKQQIPFYGLREAVKPGITGWAQIRYPYGASVEDARNKLEFDLYYVKNGSLFLDLGIIFHTVRHVLLGRGAR</sequence>
<organism evidence="9 10">
    <name type="scientific">Hyalangium minutum</name>
    <dbReference type="NCBI Taxonomy" id="394096"/>
    <lineage>
        <taxon>Bacteria</taxon>
        <taxon>Pseudomonadati</taxon>
        <taxon>Myxococcota</taxon>
        <taxon>Myxococcia</taxon>
        <taxon>Myxococcales</taxon>
        <taxon>Cystobacterineae</taxon>
        <taxon>Archangiaceae</taxon>
        <taxon>Hyalangium</taxon>
    </lineage>
</organism>
<keyword evidence="3" id="KW-0808">Transferase</keyword>
<keyword evidence="4 7" id="KW-0812">Transmembrane</keyword>
<feature type="transmembrane region" description="Helical" evidence="7">
    <location>
        <begin position="85"/>
        <end position="107"/>
    </location>
</feature>
<dbReference type="GO" id="GO:0016020">
    <property type="term" value="C:membrane"/>
    <property type="evidence" value="ECO:0007669"/>
    <property type="project" value="UniProtKB-SubCell"/>
</dbReference>
<protein>
    <submittedName>
        <fullName evidence="9">Capsular polysaccharide biosynthesis protein</fullName>
    </submittedName>
</protein>
<dbReference type="Pfam" id="PF02397">
    <property type="entry name" value="Bac_transf"/>
    <property type="match status" value="1"/>
</dbReference>
<evidence type="ECO:0000256" key="2">
    <source>
        <dbReference type="ARBA" id="ARBA00006464"/>
    </source>
</evidence>
<evidence type="ECO:0000256" key="7">
    <source>
        <dbReference type="SAM" id="Phobius"/>
    </source>
</evidence>
<reference evidence="9 10" key="1">
    <citation type="submission" date="2014-04" db="EMBL/GenBank/DDBJ databases">
        <title>Genome assembly of Hyalangium minutum DSM 14724.</title>
        <authorList>
            <person name="Sharma G."/>
            <person name="Subramanian S."/>
        </authorList>
    </citation>
    <scope>NUCLEOTIDE SEQUENCE [LARGE SCALE GENOMIC DNA]</scope>
    <source>
        <strain evidence="9 10">DSM 14724</strain>
    </source>
</reference>
<evidence type="ECO:0000313" key="10">
    <source>
        <dbReference type="Proteomes" id="UP000028725"/>
    </source>
</evidence>
<evidence type="ECO:0000256" key="4">
    <source>
        <dbReference type="ARBA" id="ARBA00022692"/>
    </source>
</evidence>
<accession>A0A085WG71</accession>
<gene>
    <name evidence="9" type="ORF">DB31_8898</name>
</gene>
<feature type="transmembrane region" description="Helical" evidence="7">
    <location>
        <begin position="155"/>
        <end position="174"/>
    </location>
</feature>
<feature type="transmembrane region" description="Helical" evidence="7">
    <location>
        <begin position="304"/>
        <end position="328"/>
    </location>
</feature>
<dbReference type="STRING" id="394096.DB31_8898"/>
<dbReference type="PANTHER" id="PTHR30576">
    <property type="entry name" value="COLANIC BIOSYNTHESIS UDP-GLUCOSE LIPID CARRIER TRANSFERASE"/>
    <property type="match status" value="1"/>
</dbReference>
<dbReference type="GO" id="GO:0089702">
    <property type="term" value="F:undecaprenyl-phosphate glucose phosphotransferase activity"/>
    <property type="evidence" value="ECO:0007669"/>
    <property type="project" value="TreeGrafter"/>
</dbReference>
<feature type="domain" description="Bacterial sugar transferase" evidence="8">
    <location>
        <begin position="302"/>
        <end position="484"/>
    </location>
</feature>
<evidence type="ECO:0000313" key="9">
    <source>
        <dbReference type="EMBL" id="KFE66684.1"/>
    </source>
</evidence>
<comment type="subcellular location">
    <subcellularLocation>
        <location evidence="1">Membrane</location>
        <topology evidence="1">Multi-pass membrane protein</topology>
    </subcellularLocation>
</comment>
<dbReference type="PANTHER" id="PTHR30576:SF21">
    <property type="entry name" value="UDP-GLUCOSE:UNDECAPRENYL-PHOSPHATE GLUCOSE-1-PHOSPHATE TRANSFERASE"/>
    <property type="match status" value="1"/>
</dbReference>
<feature type="transmembrane region" description="Helical" evidence="7">
    <location>
        <begin position="128"/>
        <end position="149"/>
    </location>
</feature>
<dbReference type="InterPro" id="IPR017475">
    <property type="entry name" value="EPS_sugar_tfrase"/>
</dbReference>
<evidence type="ECO:0000256" key="1">
    <source>
        <dbReference type="ARBA" id="ARBA00004141"/>
    </source>
</evidence>
<dbReference type="NCBIfam" id="TIGR03025">
    <property type="entry name" value="EPS_sugtrans"/>
    <property type="match status" value="1"/>
</dbReference>
<evidence type="ECO:0000256" key="5">
    <source>
        <dbReference type="ARBA" id="ARBA00022989"/>
    </source>
</evidence>
<feature type="transmembrane region" description="Helical" evidence="7">
    <location>
        <begin position="50"/>
        <end position="73"/>
    </location>
</feature>
<dbReference type="Proteomes" id="UP000028725">
    <property type="component" value="Unassembled WGS sequence"/>
</dbReference>
<evidence type="ECO:0000256" key="3">
    <source>
        <dbReference type="ARBA" id="ARBA00022679"/>
    </source>
</evidence>
<proteinExistence type="inferred from homology"/>
<keyword evidence="6 7" id="KW-0472">Membrane</keyword>
<dbReference type="EMBL" id="JMCB01000009">
    <property type="protein sequence ID" value="KFE66684.1"/>
    <property type="molecule type" value="Genomic_DNA"/>
</dbReference>
<keyword evidence="5 7" id="KW-1133">Transmembrane helix</keyword>
<dbReference type="InterPro" id="IPR003362">
    <property type="entry name" value="Bact_transf"/>
</dbReference>